<dbReference type="Gene3D" id="3.90.1580.10">
    <property type="entry name" value="paralog of FGE (formylglycine-generating enzyme)"/>
    <property type="match status" value="1"/>
</dbReference>
<feature type="chain" id="PRO_5022126319" evidence="2">
    <location>
        <begin position="28"/>
        <end position="373"/>
    </location>
</feature>
<keyword evidence="5" id="KW-1185">Reference proteome</keyword>
<dbReference type="EMBL" id="CP036271">
    <property type="protein sequence ID" value="QDT53146.1"/>
    <property type="molecule type" value="Genomic_DNA"/>
</dbReference>
<dbReference type="InterPro" id="IPR016187">
    <property type="entry name" value="CTDL_fold"/>
</dbReference>
<evidence type="ECO:0000313" key="5">
    <source>
        <dbReference type="Proteomes" id="UP000315700"/>
    </source>
</evidence>
<accession>A0A517SAN5</accession>
<reference evidence="4 5" key="1">
    <citation type="submission" date="2019-02" db="EMBL/GenBank/DDBJ databases">
        <title>Deep-cultivation of Planctomycetes and their phenomic and genomic characterization uncovers novel biology.</title>
        <authorList>
            <person name="Wiegand S."/>
            <person name="Jogler M."/>
            <person name="Boedeker C."/>
            <person name="Pinto D."/>
            <person name="Vollmers J."/>
            <person name="Rivas-Marin E."/>
            <person name="Kohn T."/>
            <person name="Peeters S.H."/>
            <person name="Heuer A."/>
            <person name="Rast P."/>
            <person name="Oberbeckmann S."/>
            <person name="Bunk B."/>
            <person name="Jeske O."/>
            <person name="Meyerdierks A."/>
            <person name="Storesund J.E."/>
            <person name="Kallscheuer N."/>
            <person name="Luecker S."/>
            <person name="Lage O.M."/>
            <person name="Pohl T."/>
            <person name="Merkel B.J."/>
            <person name="Hornburger P."/>
            <person name="Mueller R.-W."/>
            <person name="Bruemmer F."/>
            <person name="Labrenz M."/>
            <person name="Spormann A.M."/>
            <person name="Op den Camp H."/>
            <person name="Overmann J."/>
            <person name="Amann R."/>
            <person name="Jetten M.S.M."/>
            <person name="Mascher T."/>
            <person name="Medema M.H."/>
            <person name="Devos D.P."/>
            <person name="Kaster A.-K."/>
            <person name="Ovreas L."/>
            <person name="Rohde M."/>
            <person name="Galperin M.Y."/>
            <person name="Jogler C."/>
        </authorList>
    </citation>
    <scope>NUCLEOTIDE SEQUENCE [LARGE SCALE GENOMIC DNA]</scope>
    <source>
        <strain evidence="4 5">Pan44</strain>
    </source>
</reference>
<organism evidence="4 5">
    <name type="scientific">Caulifigura coniformis</name>
    <dbReference type="NCBI Taxonomy" id="2527983"/>
    <lineage>
        <taxon>Bacteria</taxon>
        <taxon>Pseudomonadati</taxon>
        <taxon>Planctomycetota</taxon>
        <taxon>Planctomycetia</taxon>
        <taxon>Planctomycetales</taxon>
        <taxon>Planctomycetaceae</taxon>
        <taxon>Caulifigura</taxon>
    </lineage>
</organism>
<gene>
    <name evidence="4" type="ORF">Pan44_11610</name>
</gene>
<dbReference type="OrthoDB" id="9812426at2"/>
<dbReference type="PANTHER" id="PTHR23150:SF19">
    <property type="entry name" value="FORMYLGLYCINE-GENERATING ENZYME"/>
    <property type="match status" value="1"/>
</dbReference>
<dbReference type="KEGG" id="ccos:Pan44_11610"/>
<dbReference type="Proteomes" id="UP000315700">
    <property type="component" value="Chromosome"/>
</dbReference>
<keyword evidence="2" id="KW-0732">Signal</keyword>
<dbReference type="SUPFAM" id="SSF56436">
    <property type="entry name" value="C-type lectin-like"/>
    <property type="match status" value="1"/>
</dbReference>
<dbReference type="Pfam" id="PF03781">
    <property type="entry name" value="FGE-sulfatase"/>
    <property type="match status" value="1"/>
</dbReference>
<dbReference type="InterPro" id="IPR005532">
    <property type="entry name" value="SUMF_dom"/>
</dbReference>
<evidence type="ECO:0000259" key="3">
    <source>
        <dbReference type="Pfam" id="PF03781"/>
    </source>
</evidence>
<evidence type="ECO:0000256" key="2">
    <source>
        <dbReference type="SAM" id="SignalP"/>
    </source>
</evidence>
<feature type="signal peptide" evidence="2">
    <location>
        <begin position="1"/>
        <end position="27"/>
    </location>
</feature>
<evidence type="ECO:0000256" key="1">
    <source>
        <dbReference type="SAM" id="MobiDB-lite"/>
    </source>
</evidence>
<dbReference type="InterPro" id="IPR042095">
    <property type="entry name" value="SUMF_sf"/>
</dbReference>
<feature type="domain" description="Sulfatase-modifying factor enzyme-like" evidence="3">
    <location>
        <begin position="53"/>
        <end position="365"/>
    </location>
</feature>
<protein>
    <submittedName>
        <fullName evidence="4">Formylglycine-generating sulfatase enzyme</fullName>
    </submittedName>
</protein>
<proteinExistence type="predicted"/>
<dbReference type="GO" id="GO:0120147">
    <property type="term" value="F:formylglycine-generating oxidase activity"/>
    <property type="evidence" value="ECO:0007669"/>
    <property type="project" value="TreeGrafter"/>
</dbReference>
<dbReference type="InterPro" id="IPR051043">
    <property type="entry name" value="Sulfatase_Mod_Factor_Kinase"/>
</dbReference>
<evidence type="ECO:0000313" key="4">
    <source>
        <dbReference type="EMBL" id="QDT53146.1"/>
    </source>
</evidence>
<feature type="region of interest" description="Disordered" evidence="1">
    <location>
        <begin position="139"/>
        <end position="158"/>
    </location>
</feature>
<dbReference type="AlphaFoldDB" id="A0A517SAN5"/>
<sequence length="373" mass="41060" precursor="true">MNRLLTSPCISWLMPAMLAALCGAAPAVSTADDSVAPGTAKWADLGQQTTLEVVYLPPGNFVAGSTAEEKQWAVGQDGGALFSSGGGAREAFEGDPRPMRVKEGFWMGRTEVTVGQFRRFIEESKYVTDAEKPGGKTMVFDSDWKPNITNSGKPPHPWVDRTDKSWRDPNHGVPEQADFPVVCVSYNDMNAFCEWLTKREKAADRLPDGLVYRLPTEAEWDYACRGGRTDSSYFWWGSNLDDAKGRLNISGLDLLPGKDYAWPGAKLPWLDGYAMVSPVDHYGAQGRNGFGLADMCGGVWEFVIDDFDPKGGHEEVFYEDPEKRTVSHPVCRGGNYYDVPGNARCAVRLGIASVTYSDSRDGFRICLARPVVK</sequence>
<dbReference type="InParanoid" id="A0A517SAN5"/>
<name>A0A517SAN5_9PLAN</name>
<dbReference type="PANTHER" id="PTHR23150">
    <property type="entry name" value="SULFATASE MODIFYING FACTOR 1, 2"/>
    <property type="match status" value="1"/>
</dbReference>
<dbReference type="RefSeq" id="WP_145028114.1">
    <property type="nucleotide sequence ID" value="NZ_CP036271.1"/>
</dbReference>